<dbReference type="GO" id="GO:0009295">
    <property type="term" value="C:nucleoid"/>
    <property type="evidence" value="ECO:0007669"/>
    <property type="project" value="TreeGrafter"/>
</dbReference>
<keyword evidence="1 2" id="KW-0238">DNA-binding</keyword>
<dbReference type="Proteomes" id="UP000031532">
    <property type="component" value="Unassembled WGS sequence"/>
</dbReference>
<dbReference type="Gene3D" id="2.40.50.140">
    <property type="entry name" value="Nucleic acid-binding proteins"/>
    <property type="match status" value="1"/>
</dbReference>
<dbReference type="NCBIfam" id="TIGR00621">
    <property type="entry name" value="ssb"/>
    <property type="match status" value="1"/>
</dbReference>
<reference evidence="5 6" key="1">
    <citation type="journal article" date="2015" name="Genome Announc.">
        <title>Draft Genome Sequence of the Terrestrial Cyanobacterium Scytonema millei VB511283, Isolated from Eastern India.</title>
        <authorList>
            <person name="Sen D."/>
            <person name="Chandrababunaidu M.M."/>
            <person name="Singh D."/>
            <person name="Sanghi N."/>
            <person name="Ghorai A."/>
            <person name="Mishra G.P."/>
            <person name="Madduluri M."/>
            <person name="Adhikary S.P."/>
            <person name="Tripathy S."/>
        </authorList>
    </citation>
    <scope>NUCLEOTIDE SEQUENCE [LARGE SCALE GENOMIC DNA]</scope>
    <source>
        <strain evidence="5 6">VB511283</strain>
    </source>
</reference>
<dbReference type="PROSITE" id="PS50935">
    <property type="entry name" value="SSB"/>
    <property type="match status" value="1"/>
</dbReference>
<dbReference type="HAMAP" id="MF_00984">
    <property type="entry name" value="SSB"/>
    <property type="match status" value="1"/>
</dbReference>
<dbReference type="PIRSF" id="PIRSF002070">
    <property type="entry name" value="SSB"/>
    <property type="match status" value="1"/>
</dbReference>
<sequence>MSLNVVTLVGRVGGDPDIKYFESGSVKCRMTLAVRRPSKNSDEPDWFTLEIWGKTAQTAKDYVRKGSLIGIKGSLKFDTWDDRNTGTPRSTPIILVDKMDLLGSKRDNEGGGYSGYSSDDNF</sequence>
<evidence type="ECO:0000256" key="4">
    <source>
        <dbReference type="SAM" id="MobiDB-lite"/>
    </source>
</evidence>
<dbReference type="PANTHER" id="PTHR10302:SF0">
    <property type="entry name" value="SINGLE-STRANDED DNA-BINDING PROTEIN, MITOCHONDRIAL"/>
    <property type="match status" value="1"/>
</dbReference>
<proteinExistence type="inferred from homology"/>
<accession>A0A9X5I4Y4</accession>
<dbReference type="GO" id="GO:0006260">
    <property type="term" value="P:DNA replication"/>
    <property type="evidence" value="ECO:0007669"/>
    <property type="project" value="InterPro"/>
</dbReference>
<evidence type="ECO:0000256" key="3">
    <source>
        <dbReference type="PIRNR" id="PIRNR002070"/>
    </source>
</evidence>
<dbReference type="EMBL" id="JTJC03000002">
    <property type="protein sequence ID" value="NHC35114.1"/>
    <property type="molecule type" value="Genomic_DNA"/>
</dbReference>
<evidence type="ECO:0000313" key="6">
    <source>
        <dbReference type="Proteomes" id="UP000031532"/>
    </source>
</evidence>
<dbReference type="OrthoDB" id="9809878at2"/>
<comment type="caution">
    <text evidence="5">The sequence shown here is derived from an EMBL/GenBank/DDBJ whole genome shotgun (WGS) entry which is preliminary data.</text>
</comment>
<name>A0A9X5I4Y4_9CYAN</name>
<dbReference type="NCBIfam" id="NF005674">
    <property type="entry name" value="PRK07459.1"/>
    <property type="match status" value="1"/>
</dbReference>
<dbReference type="SUPFAM" id="SSF50249">
    <property type="entry name" value="Nucleic acid-binding proteins"/>
    <property type="match status" value="1"/>
</dbReference>
<dbReference type="CDD" id="cd04496">
    <property type="entry name" value="SSB_OBF"/>
    <property type="match status" value="1"/>
</dbReference>
<dbReference type="PANTHER" id="PTHR10302">
    <property type="entry name" value="SINGLE-STRANDED DNA-BINDING PROTEIN"/>
    <property type="match status" value="1"/>
</dbReference>
<evidence type="ECO:0000313" key="5">
    <source>
        <dbReference type="EMBL" id="NHC35114.1"/>
    </source>
</evidence>
<dbReference type="InterPro" id="IPR011344">
    <property type="entry name" value="ssDNA-bd"/>
</dbReference>
<dbReference type="GO" id="GO:0003697">
    <property type="term" value="F:single-stranded DNA binding"/>
    <property type="evidence" value="ECO:0007669"/>
    <property type="project" value="UniProtKB-UniRule"/>
</dbReference>
<dbReference type="RefSeq" id="WP_039716451.1">
    <property type="nucleotide sequence ID" value="NZ_JTJC03000002.1"/>
</dbReference>
<evidence type="ECO:0000256" key="1">
    <source>
        <dbReference type="ARBA" id="ARBA00023125"/>
    </source>
</evidence>
<evidence type="ECO:0000256" key="2">
    <source>
        <dbReference type="HAMAP-Rule" id="MF_00984"/>
    </source>
</evidence>
<gene>
    <name evidence="5" type="ORF">QH73_0010645</name>
</gene>
<dbReference type="InterPro" id="IPR000424">
    <property type="entry name" value="Primosome_PriB/ssb"/>
</dbReference>
<comment type="caution">
    <text evidence="2">Lacks conserved residue(s) required for the propagation of feature annotation.</text>
</comment>
<protein>
    <recommendedName>
        <fullName evidence="2 3">Single-stranded DNA-binding protein</fullName>
        <shortName evidence="2">SSB</shortName>
    </recommendedName>
</protein>
<feature type="region of interest" description="Disordered" evidence="4">
    <location>
        <begin position="103"/>
        <end position="122"/>
    </location>
</feature>
<organism evidence="5 6">
    <name type="scientific">Scytonema millei VB511283</name>
    <dbReference type="NCBI Taxonomy" id="1245923"/>
    <lineage>
        <taxon>Bacteria</taxon>
        <taxon>Bacillati</taxon>
        <taxon>Cyanobacteriota</taxon>
        <taxon>Cyanophyceae</taxon>
        <taxon>Nostocales</taxon>
        <taxon>Scytonemataceae</taxon>
        <taxon>Scytonema</taxon>
    </lineage>
</organism>
<dbReference type="AlphaFoldDB" id="A0A9X5I4Y4"/>
<keyword evidence="6" id="KW-1185">Reference proteome</keyword>
<dbReference type="InterPro" id="IPR012340">
    <property type="entry name" value="NA-bd_OB-fold"/>
</dbReference>
<comment type="subunit">
    <text evidence="2">Homotetramer.</text>
</comment>
<dbReference type="Pfam" id="PF00436">
    <property type="entry name" value="SSB"/>
    <property type="match status" value="1"/>
</dbReference>